<dbReference type="ESTHER" id="9pseu-a0a0n9ht37">
    <property type="family name" value="Duf_1023"/>
</dbReference>
<evidence type="ECO:0000313" key="4">
    <source>
        <dbReference type="Proteomes" id="UP000063699"/>
    </source>
</evidence>
<dbReference type="Pfam" id="PF06259">
    <property type="entry name" value="Abhydrolase_8"/>
    <property type="match status" value="1"/>
</dbReference>
<feature type="region of interest" description="Disordered" evidence="1">
    <location>
        <begin position="161"/>
        <end position="200"/>
    </location>
</feature>
<evidence type="ECO:0000256" key="1">
    <source>
        <dbReference type="SAM" id="MobiDB-lite"/>
    </source>
</evidence>
<gene>
    <name evidence="3" type="ORF">AOZ06_05805</name>
</gene>
<protein>
    <recommendedName>
        <fullName evidence="2">DUF1023 domain-containing protein</fullName>
    </recommendedName>
</protein>
<dbReference type="KEGG" id="kphy:AOZ06_05805"/>
<name>A0A0N9HT37_9PSEU</name>
<keyword evidence="4" id="KW-1185">Reference proteome</keyword>
<reference evidence="3 4" key="1">
    <citation type="submission" date="2015-07" db="EMBL/GenBank/DDBJ databases">
        <title>Genome sequencing of Kibdelosporangium phytohabitans.</title>
        <authorList>
            <person name="Qin S."/>
            <person name="Xing K."/>
        </authorList>
    </citation>
    <scope>NUCLEOTIDE SEQUENCE [LARGE SCALE GENOMIC DNA]</scope>
    <source>
        <strain evidence="3 4">KLBMP1111</strain>
    </source>
</reference>
<evidence type="ECO:0000259" key="2">
    <source>
        <dbReference type="Pfam" id="PF06259"/>
    </source>
</evidence>
<dbReference type="RefSeq" id="WP_054288479.1">
    <property type="nucleotide sequence ID" value="NZ_CP012752.1"/>
</dbReference>
<dbReference type="SUPFAM" id="SSF53474">
    <property type="entry name" value="alpha/beta-Hydrolases"/>
    <property type="match status" value="1"/>
</dbReference>
<dbReference type="Proteomes" id="UP000063699">
    <property type="component" value="Chromosome"/>
</dbReference>
<proteinExistence type="predicted"/>
<dbReference type="InterPro" id="IPR029058">
    <property type="entry name" value="AB_hydrolase_fold"/>
</dbReference>
<dbReference type="InterPro" id="IPR010427">
    <property type="entry name" value="DUF1023"/>
</dbReference>
<dbReference type="OrthoDB" id="5969911at2"/>
<organism evidence="3 4">
    <name type="scientific">Kibdelosporangium phytohabitans</name>
    <dbReference type="NCBI Taxonomy" id="860235"/>
    <lineage>
        <taxon>Bacteria</taxon>
        <taxon>Bacillati</taxon>
        <taxon>Actinomycetota</taxon>
        <taxon>Actinomycetes</taxon>
        <taxon>Pseudonocardiales</taxon>
        <taxon>Pseudonocardiaceae</taxon>
        <taxon>Kibdelosporangium</taxon>
    </lineage>
</organism>
<evidence type="ECO:0000313" key="3">
    <source>
        <dbReference type="EMBL" id="ALG06506.1"/>
    </source>
</evidence>
<dbReference type="EMBL" id="CP012752">
    <property type="protein sequence ID" value="ALG06506.1"/>
    <property type="molecule type" value="Genomic_DNA"/>
</dbReference>
<feature type="compositionally biased region" description="Low complexity" evidence="1">
    <location>
        <begin position="161"/>
        <end position="182"/>
    </location>
</feature>
<feature type="domain" description="DUF1023" evidence="2">
    <location>
        <begin position="311"/>
        <end position="479"/>
    </location>
</feature>
<accession>A0A0N9HT37</accession>
<sequence length="545" mass="57809">MATLGDVRTWNAEPLNTAVGELNRRYDQLMGLADELAAACQPSGWVGEAAYNAATSARKRTDRLEEQVAGVAAVRRAPAESADAITALHHAVAEIDGLARANGLLVADDGALVSQTWAGRVHDLDRVKAELVDRIEQVLRRANAIDEDLTTVVNRARTSQTLDGDADGLTGAAQAGTARGGLSVAGPPQGGSPSDNAGWWDTLSDMEKQRITKEHPDWIGNLDGVPAAARDAANRARLPGERAALGRHLAEVEAKLREAGERGGEFAELREKTWRAELDKIKAKLESIDALERILRTDNRHLLVVDMSGERAKAAVSVGDVDTADHVAVYTPGMNSTVNGNLKDYVNDVEGLRNSSQLELDRAGGGTVATVAWLGYEPPNTSREILDAASDARAREGANRLAPFLNGIDASRENDAHLTALGHSYGSLTTGIALQQKTGVDDAVVFGSPGLGTSDPGKIQVAHGHLYNIEADGDPVADLGDPLAHGADPSSLPIPQLSTHETVTPDGRHLRASAGHSQYTWENTTSQYNMSLVVAGMNDRVIPGR</sequence>
<dbReference type="STRING" id="860235.AOZ06_05805"/>
<dbReference type="AlphaFoldDB" id="A0A0N9HT37"/>